<organism evidence="3 4">
    <name type="scientific">Thecamonas trahens ATCC 50062</name>
    <dbReference type="NCBI Taxonomy" id="461836"/>
    <lineage>
        <taxon>Eukaryota</taxon>
        <taxon>Apusozoa</taxon>
        <taxon>Apusomonadida</taxon>
        <taxon>Apusomonadidae</taxon>
        <taxon>Thecamonas</taxon>
    </lineage>
</organism>
<protein>
    <submittedName>
        <fullName evidence="3">Uncharacterized protein</fullName>
    </submittedName>
</protein>
<dbReference type="PANTHER" id="PTHR31728">
    <property type="entry name" value="ABRAXAS FAMILY MEMBER"/>
    <property type="match status" value="1"/>
</dbReference>
<reference evidence="3 4" key="1">
    <citation type="submission" date="2010-05" db="EMBL/GenBank/DDBJ databases">
        <title>The Genome Sequence of Thecamonas trahens ATCC 50062.</title>
        <authorList>
            <consortium name="The Broad Institute Genome Sequencing Platform"/>
            <person name="Russ C."/>
            <person name="Cuomo C."/>
            <person name="Shea T."/>
            <person name="Young S.K."/>
            <person name="Zeng Q."/>
            <person name="Koehrsen M."/>
            <person name="Haas B."/>
            <person name="Borodovsky M."/>
            <person name="Guigo R."/>
            <person name="Alvarado L."/>
            <person name="Berlin A."/>
            <person name="Bochicchio J."/>
            <person name="Borenstein D."/>
            <person name="Chapman S."/>
            <person name="Chen Z."/>
            <person name="Freedman E."/>
            <person name="Gellesch M."/>
            <person name="Goldberg J."/>
            <person name="Griggs A."/>
            <person name="Gujja S."/>
            <person name="Heilman E."/>
            <person name="Heiman D."/>
            <person name="Hepburn T."/>
            <person name="Howarth C."/>
            <person name="Jen D."/>
            <person name="Larson L."/>
            <person name="Mehta T."/>
            <person name="Park D."/>
            <person name="Pearson M."/>
            <person name="Roberts A."/>
            <person name="Saif S."/>
            <person name="Shenoy N."/>
            <person name="Sisk P."/>
            <person name="Stolte C."/>
            <person name="Sykes S."/>
            <person name="Thomson T."/>
            <person name="Walk T."/>
            <person name="White J."/>
            <person name="Yandava C."/>
            <person name="Burger G."/>
            <person name="Gray M.W."/>
            <person name="Holland P.W.H."/>
            <person name="King N."/>
            <person name="Lang F.B.F."/>
            <person name="Roger A.J."/>
            <person name="Ruiz-Trillo I."/>
            <person name="Lander E."/>
            <person name="Nusbaum C."/>
        </authorList>
    </citation>
    <scope>NUCLEOTIDE SEQUENCE [LARGE SCALE GENOMIC DNA]</scope>
    <source>
        <strain evidence="3 4">ATCC 50062</strain>
    </source>
</reference>
<keyword evidence="4" id="KW-1185">Reference proteome</keyword>
<dbReference type="InterPro" id="IPR023238">
    <property type="entry name" value="FAM175"/>
</dbReference>
<dbReference type="PANTHER" id="PTHR31728:SF5">
    <property type="entry name" value="OS07G0540200 PROTEIN"/>
    <property type="match status" value="1"/>
</dbReference>
<sequence>MAGREDSRIQLTGAALSGLLFAAVAASGGPMAPVEGLLFGSRTVRSATALTDDTTAAQVTAGESTLSLATTTVASVLPTGSSLSFYRPSGAIDGNALEDARAARTEASPGLCCVGWWRARKGLPLTPTLRETAVLAGLAQELDSDAPPPLLVLLRTAASAAIHDVSYAVYSLDPATGTPVMVRAPVTNLVDSSNAEYAALSASSLFPRDAGVAGALAAATAPLAASAEASETLFSSVLRHVASLSDDLVATHASIAAVQAEIRALEAAATPPTATPPPAGPPPAGPPPAGPPPAGPPPSYST</sequence>
<evidence type="ECO:0000256" key="2">
    <source>
        <dbReference type="SAM" id="SignalP"/>
    </source>
</evidence>
<gene>
    <name evidence="3" type="ORF">AMSG_04867</name>
</gene>
<evidence type="ECO:0000313" key="4">
    <source>
        <dbReference type="Proteomes" id="UP000054408"/>
    </source>
</evidence>
<dbReference type="GeneID" id="25564386"/>
<dbReference type="GO" id="GO:0005634">
    <property type="term" value="C:nucleus"/>
    <property type="evidence" value="ECO:0007669"/>
    <property type="project" value="TreeGrafter"/>
</dbReference>
<evidence type="ECO:0000256" key="1">
    <source>
        <dbReference type="SAM" id="MobiDB-lite"/>
    </source>
</evidence>
<dbReference type="GO" id="GO:0031593">
    <property type="term" value="F:polyubiquitin modification-dependent protein binding"/>
    <property type="evidence" value="ECO:0007669"/>
    <property type="project" value="TreeGrafter"/>
</dbReference>
<proteinExistence type="predicted"/>
<evidence type="ECO:0000313" key="3">
    <source>
        <dbReference type="EMBL" id="KNC48419.1"/>
    </source>
</evidence>
<accession>A0A0L0D7U1</accession>
<keyword evidence="2" id="KW-0732">Signal</keyword>
<dbReference type="RefSeq" id="XP_013758536.1">
    <property type="nucleotide sequence ID" value="XM_013903082.1"/>
</dbReference>
<dbReference type="AlphaFoldDB" id="A0A0L0D7U1"/>
<feature type="chain" id="PRO_5005536959" evidence="2">
    <location>
        <begin position="27"/>
        <end position="302"/>
    </location>
</feature>
<name>A0A0L0D7U1_THETB</name>
<feature type="region of interest" description="Disordered" evidence="1">
    <location>
        <begin position="266"/>
        <end position="302"/>
    </location>
</feature>
<feature type="signal peptide" evidence="2">
    <location>
        <begin position="1"/>
        <end position="26"/>
    </location>
</feature>
<dbReference type="Proteomes" id="UP000054408">
    <property type="component" value="Unassembled WGS sequence"/>
</dbReference>
<feature type="compositionally biased region" description="Pro residues" evidence="1">
    <location>
        <begin position="273"/>
        <end position="302"/>
    </location>
</feature>
<dbReference type="EMBL" id="GL349451">
    <property type="protein sequence ID" value="KNC48419.1"/>
    <property type="molecule type" value="Genomic_DNA"/>
</dbReference>